<evidence type="ECO:0000256" key="3">
    <source>
        <dbReference type="ARBA" id="ARBA00022723"/>
    </source>
</evidence>
<proteinExistence type="inferred from homology"/>
<gene>
    <name evidence="7 9" type="primary">tadA</name>
    <name evidence="9" type="ORF">Dia5BBH33_08010</name>
</gene>
<dbReference type="KEGG" id="dho:Dia5BBH33_08010"/>
<keyword evidence="2 7" id="KW-0819">tRNA processing</keyword>
<dbReference type="InterPro" id="IPR058535">
    <property type="entry name" value="MafB19-deam"/>
</dbReference>
<dbReference type="InterPro" id="IPR002125">
    <property type="entry name" value="CMP_dCMP_dom"/>
</dbReference>
<dbReference type="GO" id="GO:0002100">
    <property type="term" value="P:tRNA wobble adenosine to inosine editing"/>
    <property type="evidence" value="ECO:0007669"/>
    <property type="project" value="UniProtKB-UniRule"/>
</dbReference>
<dbReference type="PROSITE" id="PS00903">
    <property type="entry name" value="CYT_DCMP_DEAMINASES_1"/>
    <property type="match status" value="1"/>
</dbReference>
<comment type="catalytic activity">
    <reaction evidence="6 7">
        <text>adenosine(34) in tRNA + H2O + H(+) = inosine(34) in tRNA + NH4(+)</text>
        <dbReference type="Rhea" id="RHEA:43168"/>
        <dbReference type="Rhea" id="RHEA-COMP:10373"/>
        <dbReference type="Rhea" id="RHEA-COMP:10374"/>
        <dbReference type="ChEBI" id="CHEBI:15377"/>
        <dbReference type="ChEBI" id="CHEBI:15378"/>
        <dbReference type="ChEBI" id="CHEBI:28938"/>
        <dbReference type="ChEBI" id="CHEBI:74411"/>
        <dbReference type="ChEBI" id="CHEBI:82852"/>
        <dbReference type="EC" id="3.5.4.33"/>
    </reaction>
</comment>
<reference evidence="10" key="1">
    <citation type="submission" date="2019-05" db="EMBL/GenBank/DDBJ databases">
        <title>Complete genome sequencing of Dialister sp. strain 5BBH33.</title>
        <authorList>
            <person name="Sakamoto M."/>
            <person name="Murakami T."/>
            <person name="Mori H."/>
        </authorList>
    </citation>
    <scope>NUCLEOTIDE SEQUENCE [LARGE SCALE GENOMIC DNA]</scope>
    <source>
        <strain evidence="10">5BBH33</strain>
    </source>
</reference>
<dbReference type="GO" id="GO:0052717">
    <property type="term" value="F:tRNA-specific adenosine-34 deaminase activity"/>
    <property type="evidence" value="ECO:0007669"/>
    <property type="project" value="UniProtKB-UniRule"/>
</dbReference>
<keyword evidence="5 7" id="KW-0862">Zinc</keyword>
<evidence type="ECO:0000256" key="7">
    <source>
        <dbReference type="HAMAP-Rule" id="MF_00972"/>
    </source>
</evidence>
<dbReference type="CDD" id="cd01285">
    <property type="entry name" value="nucleoside_deaminase"/>
    <property type="match status" value="1"/>
</dbReference>
<evidence type="ECO:0000256" key="1">
    <source>
        <dbReference type="ARBA" id="ARBA00010669"/>
    </source>
</evidence>
<keyword evidence="10" id="KW-1185">Reference proteome</keyword>
<dbReference type="PANTHER" id="PTHR11079:SF179">
    <property type="entry name" value="TRNA(ADENINE(34)) DEAMINASE, CHLOROPLASTIC"/>
    <property type="match status" value="1"/>
</dbReference>
<name>A0A8D5A5K4_9FIRM</name>
<comment type="cofactor">
    <cofactor evidence="7">
        <name>Zn(2+)</name>
        <dbReference type="ChEBI" id="CHEBI:29105"/>
    </cofactor>
    <text evidence="7">Binds 1 zinc ion per subunit.</text>
</comment>
<dbReference type="Proteomes" id="UP000320585">
    <property type="component" value="Chromosome"/>
</dbReference>
<comment type="subunit">
    <text evidence="7">Homodimer.</text>
</comment>
<feature type="binding site" evidence="7">
    <location>
        <position position="85"/>
    </location>
    <ligand>
        <name>Zn(2+)</name>
        <dbReference type="ChEBI" id="CHEBI:29105"/>
        <note>catalytic</note>
    </ligand>
</feature>
<keyword evidence="3 7" id="KW-0479">Metal-binding</keyword>
<dbReference type="InterPro" id="IPR016192">
    <property type="entry name" value="APOBEC/CMP_deaminase_Zn-bd"/>
</dbReference>
<dbReference type="EC" id="3.5.4.33" evidence="7"/>
<evidence type="ECO:0000313" key="9">
    <source>
        <dbReference type="EMBL" id="BBK24866.1"/>
    </source>
</evidence>
<feature type="binding site" evidence="7">
    <location>
        <position position="52"/>
    </location>
    <ligand>
        <name>Zn(2+)</name>
        <dbReference type="ChEBI" id="CHEBI:29105"/>
        <note>catalytic</note>
    </ligand>
</feature>
<dbReference type="HAMAP" id="MF_00972">
    <property type="entry name" value="tRNA_aden_deaminase"/>
    <property type="match status" value="1"/>
</dbReference>
<evidence type="ECO:0000256" key="6">
    <source>
        <dbReference type="ARBA" id="ARBA00048045"/>
    </source>
</evidence>
<evidence type="ECO:0000256" key="4">
    <source>
        <dbReference type="ARBA" id="ARBA00022801"/>
    </source>
</evidence>
<dbReference type="InterPro" id="IPR016193">
    <property type="entry name" value="Cytidine_deaminase-like"/>
</dbReference>
<feature type="active site" description="Proton donor" evidence="7">
    <location>
        <position position="54"/>
    </location>
</feature>
<dbReference type="EMBL" id="AP019697">
    <property type="protein sequence ID" value="BBK24866.1"/>
    <property type="molecule type" value="Genomic_DNA"/>
</dbReference>
<feature type="binding site" evidence="7">
    <location>
        <position position="82"/>
    </location>
    <ligand>
        <name>Zn(2+)</name>
        <dbReference type="ChEBI" id="CHEBI:29105"/>
        <note>catalytic</note>
    </ligand>
</feature>
<keyword evidence="4 7" id="KW-0378">Hydrolase</keyword>
<dbReference type="InterPro" id="IPR028883">
    <property type="entry name" value="tRNA_aden_deaminase"/>
</dbReference>
<evidence type="ECO:0000313" key="10">
    <source>
        <dbReference type="Proteomes" id="UP000320585"/>
    </source>
</evidence>
<accession>A0A8D5A5K4</accession>
<dbReference type="Pfam" id="PF14437">
    <property type="entry name" value="MafB19-deam"/>
    <property type="match status" value="1"/>
</dbReference>
<feature type="domain" description="CMP/dCMP-type deaminase" evidence="8">
    <location>
        <begin position="1"/>
        <end position="128"/>
    </location>
</feature>
<evidence type="ECO:0000256" key="2">
    <source>
        <dbReference type="ARBA" id="ARBA00022694"/>
    </source>
</evidence>
<evidence type="ECO:0000256" key="5">
    <source>
        <dbReference type="ARBA" id="ARBA00022833"/>
    </source>
</evidence>
<protein>
    <recommendedName>
        <fullName evidence="7">tRNA-specific adenosine deaminase</fullName>
        <ecNumber evidence="7">3.5.4.33</ecNumber>
    </recommendedName>
</protein>
<dbReference type="PROSITE" id="PS51747">
    <property type="entry name" value="CYT_DCMP_DEAMINASES_2"/>
    <property type="match status" value="1"/>
</dbReference>
<dbReference type="GO" id="GO:0008270">
    <property type="term" value="F:zinc ion binding"/>
    <property type="evidence" value="ECO:0007669"/>
    <property type="project" value="UniProtKB-UniRule"/>
</dbReference>
<evidence type="ECO:0000259" key="8">
    <source>
        <dbReference type="PROSITE" id="PS51747"/>
    </source>
</evidence>
<organism evidence="9 10">
    <name type="scientific">Dialister hominis</name>
    <dbReference type="NCBI Taxonomy" id="2582419"/>
    <lineage>
        <taxon>Bacteria</taxon>
        <taxon>Bacillati</taxon>
        <taxon>Bacillota</taxon>
        <taxon>Negativicutes</taxon>
        <taxon>Veillonellales</taxon>
        <taxon>Veillonellaceae</taxon>
        <taxon>Dialister</taxon>
    </lineage>
</organism>
<comment type="function">
    <text evidence="7">Catalyzes the deamination of adenosine to inosine at the wobble position 34 of tRNA(Arg2).</text>
</comment>
<dbReference type="SUPFAM" id="SSF53927">
    <property type="entry name" value="Cytidine deaminase-like"/>
    <property type="match status" value="1"/>
</dbReference>
<dbReference type="RefSeq" id="WP_143332426.1">
    <property type="nucleotide sequence ID" value="NZ_DAWDBY010000063.1"/>
</dbReference>
<dbReference type="AlphaFoldDB" id="A0A8D5A5K4"/>
<sequence>MDDTKYMNLAIKEGLKGLSAGEVPIGAVLTLDDFVIAIGHNTKETMNDPSGHAEIQVIKSASKFLSRWRLTGCSLYVTIEPCPMCAGAIMGSRISRLVYGAPNMQYGGINSIFQIGQSQALNHNLSITAGVRFNECKELMDKFFLLSRESH</sequence>
<dbReference type="PANTHER" id="PTHR11079">
    <property type="entry name" value="CYTOSINE DEAMINASE FAMILY MEMBER"/>
    <property type="match status" value="1"/>
</dbReference>
<comment type="similarity">
    <text evidence="1">Belongs to the cytidine and deoxycytidylate deaminase family. ADAT2 subfamily.</text>
</comment>
<dbReference type="Gene3D" id="3.40.140.10">
    <property type="entry name" value="Cytidine Deaminase, domain 2"/>
    <property type="match status" value="1"/>
</dbReference>
<dbReference type="OrthoDB" id="9802676at2"/>